<dbReference type="RefSeq" id="WP_304996877.1">
    <property type="nucleotide sequence ID" value="NZ_CP101717.1"/>
</dbReference>
<organism evidence="2">
    <name type="scientific">Salinispirillum sp. LH 10-3-1</name>
    <dbReference type="NCBI Taxonomy" id="2952525"/>
    <lineage>
        <taxon>Bacteria</taxon>
        <taxon>Pseudomonadati</taxon>
        <taxon>Pseudomonadota</taxon>
        <taxon>Gammaproteobacteria</taxon>
        <taxon>Oceanospirillales</taxon>
        <taxon>Saccharospirillaceae</taxon>
        <taxon>Salinispirillum</taxon>
    </lineage>
</organism>
<dbReference type="Pfam" id="PF03923">
    <property type="entry name" value="Lipoprotein_16"/>
    <property type="match status" value="1"/>
</dbReference>
<feature type="chain" id="PRO_5044202894" evidence="1">
    <location>
        <begin position="20"/>
        <end position="191"/>
    </location>
</feature>
<proteinExistence type="predicted"/>
<evidence type="ECO:0000256" key="1">
    <source>
        <dbReference type="SAM" id="SignalP"/>
    </source>
</evidence>
<accession>A0AB38YJW3</accession>
<gene>
    <name evidence="2" type="ORF">NFC81_07335</name>
</gene>
<keyword evidence="1" id="KW-0732">Signal</keyword>
<reference evidence="2" key="1">
    <citation type="submission" date="2022-07" db="EMBL/GenBank/DDBJ databases">
        <title>Complete genome sequence of Salinispirillum sp. LH10-3-1 capable of multiple carbohydrate inversion isolated from a soda lake.</title>
        <authorList>
            <person name="Liu J."/>
            <person name="Zhai Y."/>
            <person name="Zhang H."/>
            <person name="Yang H."/>
            <person name="Qu J."/>
            <person name="Li J."/>
        </authorList>
    </citation>
    <scope>NUCLEOTIDE SEQUENCE</scope>
    <source>
        <strain evidence="2">LH 10-3-1</strain>
    </source>
</reference>
<sequence>MKKLLFPILGALVFATGCAVSPQQITVEPRSEANFSGSGAGTSINLQVRDNRGTTALGSLGGTYPETSMLTTSNDVAADLNNLLRQKLTAAGYVVTPNNADFNLVVSLNELSYEYGTAAVVAREVQTVVELAFRAENASGMSYREGRFRTPRTQPRATRPTPEENKAFLEEVLTETIDRLLAHQPLVEFLR</sequence>
<evidence type="ECO:0000313" key="2">
    <source>
        <dbReference type="EMBL" id="WLD59586.1"/>
    </source>
</evidence>
<protein>
    <submittedName>
        <fullName evidence="2">YajG family lipoprotein</fullName>
    </submittedName>
</protein>
<dbReference type="AlphaFoldDB" id="A0AB38YJW3"/>
<dbReference type="PROSITE" id="PS51257">
    <property type="entry name" value="PROKAR_LIPOPROTEIN"/>
    <property type="match status" value="1"/>
</dbReference>
<name>A0AB38YJW3_9GAMM</name>
<dbReference type="InterPro" id="IPR005619">
    <property type="entry name" value="Uncharacterised_YajG"/>
</dbReference>
<dbReference type="EMBL" id="CP101717">
    <property type="protein sequence ID" value="WLD59586.1"/>
    <property type="molecule type" value="Genomic_DNA"/>
</dbReference>
<feature type="signal peptide" evidence="1">
    <location>
        <begin position="1"/>
        <end position="19"/>
    </location>
</feature>
<keyword evidence="2" id="KW-0449">Lipoprotein</keyword>